<proteinExistence type="inferred from homology"/>
<comment type="similarity">
    <text evidence="4">Belongs to the WD repeat CIA1 family.</text>
</comment>
<evidence type="ECO:0000256" key="4">
    <source>
        <dbReference type="HAMAP-Rule" id="MF_03037"/>
    </source>
</evidence>
<dbReference type="InterPro" id="IPR015943">
    <property type="entry name" value="WD40/YVTN_repeat-like_dom_sf"/>
</dbReference>
<comment type="caution">
    <text evidence="6">The sequence shown here is derived from an EMBL/GenBank/DDBJ whole genome shotgun (WGS) entry which is preliminary data.</text>
</comment>
<evidence type="ECO:0000313" key="6">
    <source>
        <dbReference type="EMBL" id="RZC41701.1"/>
    </source>
</evidence>
<dbReference type="Proteomes" id="UP000292052">
    <property type="component" value="Unassembled WGS sequence"/>
</dbReference>
<dbReference type="InterPro" id="IPR019775">
    <property type="entry name" value="WD40_repeat_CS"/>
</dbReference>
<dbReference type="PRINTS" id="PR00320">
    <property type="entry name" value="GPROTEINBRPT"/>
</dbReference>
<evidence type="ECO:0000256" key="5">
    <source>
        <dbReference type="PROSITE-ProRule" id="PRU00221"/>
    </source>
</evidence>
<evidence type="ECO:0000256" key="1">
    <source>
        <dbReference type="ARBA" id="ARBA00022574"/>
    </source>
</evidence>
<dbReference type="InterPro" id="IPR028608">
    <property type="entry name" value="CIAO1/Cia1"/>
</dbReference>
<dbReference type="SMART" id="SM00320">
    <property type="entry name" value="WD40"/>
    <property type="match status" value="7"/>
</dbReference>
<evidence type="ECO:0000256" key="2">
    <source>
        <dbReference type="ARBA" id="ARBA00022737"/>
    </source>
</evidence>
<dbReference type="GO" id="GO:0097361">
    <property type="term" value="C:cytosolic [4Fe-4S] assembly targeting complex"/>
    <property type="evidence" value="ECO:0007669"/>
    <property type="project" value="InterPro"/>
</dbReference>
<dbReference type="FunFam" id="2.130.10.10:FF:000136">
    <property type="entry name" value="Probable cytosolic iron-sulfur protein assembly protein CIAO1"/>
    <property type="match status" value="1"/>
</dbReference>
<keyword evidence="1 5" id="KW-0853">WD repeat</keyword>
<dbReference type="CDD" id="cd00200">
    <property type="entry name" value="WD40"/>
    <property type="match status" value="1"/>
</dbReference>
<dbReference type="Pfam" id="PF00400">
    <property type="entry name" value="WD40"/>
    <property type="match status" value="7"/>
</dbReference>
<dbReference type="SUPFAM" id="SSF50978">
    <property type="entry name" value="WD40 repeat-like"/>
    <property type="match status" value="1"/>
</dbReference>
<dbReference type="InterPro" id="IPR036322">
    <property type="entry name" value="WD40_repeat_dom_sf"/>
</dbReference>
<evidence type="ECO:0000313" key="7">
    <source>
        <dbReference type="Proteomes" id="UP000292052"/>
    </source>
</evidence>
<name>A0A482W927_ASBVE</name>
<comment type="function">
    <text evidence="3">Key component of the cytosolic iron-sulfur protein assembly (CIA) complex, a multiprotein complex that mediates the incorporation of iron-sulfur cluster into extramitochondrial Fe/S proteins. As a CIA complex component, interacts specifically with CIAO2A or CIAO2B and MMS19 to assist different branches of iron-sulfur protein assembly, depending of its interactors. The complex CIAO1:CIAO2B:MMS19 binds to and facilitates the assembly of most cytosolic-nuclear Fe/S proteins. CIAO1:CIAO2A specifically matures ACO1 and stabilizes IREB2. Seems to specifically modulate the transactivation activity of WT1. As part of the mitotic spindle-associated MMXD complex it may play a role in chromosome segregation.</text>
</comment>
<feature type="repeat" description="WD" evidence="5">
    <location>
        <begin position="149"/>
        <end position="181"/>
    </location>
</feature>
<organism evidence="6 7">
    <name type="scientific">Asbolus verrucosus</name>
    <name type="common">Desert ironclad beetle</name>
    <dbReference type="NCBI Taxonomy" id="1661398"/>
    <lineage>
        <taxon>Eukaryota</taxon>
        <taxon>Metazoa</taxon>
        <taxon>Ecdysozoa</taxon>
        <taxon>Arthropoda</taxon>
        <taxon>Hexapoda</taxon>
        <taxon>Insecta</taxon>
        <taxon>Pterygota</taxon>
        <taxon>Neoptera</taxon>
        <taxon>Endopterygota</taxon>
        <taxon>Coleoptera</taxon>
        <taxon>Polyphaga</taxon>
        <taxon>Cucujiformia</taxon>
        <taxon>Tenebrionidae</taxon>
        <taxon>Pimeliinae</taxon>
        <taxon>Asbolus</taxon>
    </lineage>
</organism>
<feature type="repeat" description="WD" evidence="5">
    <location>
        <begin position="10"/>
        <end position="42"/>
    </location>
</feature>
<dbReference type="InterPro" id="IPR001680">
    <property type="entry name" value="WD40_rpt"/>
</dbReference>
<dbReference type="PROSITE" id="PS00678">
    <property type="entry name" value="WD_REPEATS_1"/>
    <property type="match status" value="1"/>
</dbReference>
<dbReference type="EMBL" id="QDEB01014881">
    <property type="protein sequence ID" value="RZC41701.1"/>
    <property type="molecule type" value="Genomic_DNA"/>
</dbReference>
<gene>
    <name evidence="4" type="primary">Ciao1</name>
    <name evidence="6" type="ORF">BDFB_003110</name>
</gene>
<dbReference type="AlphaFoldDB" id="A0A482W927"/>
<accession>A0A482W927</accession>
<keyword evidence="2" id="KW-0677">Repeat</keyword>
<dbReference type="PROSITE" id="PS50294">
    <property type="entry name" value="WD_REPEATS_REGION"/>
    <property type="match status" value="6"/>
</dbReference>
<protein>
    <recommendedName>
        <fullName evidence="4">Probable cytosolic iron-sulfur protein assembly protein Ciao1</fullName>
    </recommendedName>
</protein>
<sequence length="340" mass="38213">MAKLEHVQTLSKHTGRVWHVSWHPKGHTFASCGEDKSIRIWSKENNISGSSKWVNKIILTDGHKRTIREVAWSSCGNYLASVSFDTTTCIWDKKSGEFECNATLEGHENEVKSVAWSKSGHFLATCSRDKSVWIWEIADEDEYDCAAVLNAHTQDVKKVAWHPNDDILASASYDNNIKLFKEDPSDNDWICFATLQGHESTVWSISWDKEGKRLVSCSDDTTLKIWREYLPGNNEGVATVDEQPAWKCVCTIAGYHNRTIYDVCWSHTTGLIATACGDDAIRIFKEESSSDSNAPNFDQIVCVDRAHSQDVNCVAWNPTVPDLLASASDDGEIKLWSFSE</sequence>
<reference evidence="6 7" key="1">
    <citation type="submission" date="2017-03" db="EMBL/GenBank/DDBJ databases">
        <title>Genome of the blue death feigning beetle - Asbolus verrucosus.</title>
        <authorList>
            <person name="Rider S.D."/>
        </authorList>
    </citation>
    <scope>NUCLEOTIDE SEQUENCE [LARGE SCALE GENOMIC DNA]</scope>
    <source>
        <strain evidence="6">Butters</strain>
        <tissue evidence="6">Head and leg muscle</tissue>
    </source>
</reference>
<dbReference type="STRING" id="1661398.A0A482W927"/>
<dbReference type="PANTHER" id="PTHR19920:SF0">
    <property type="entry name" value="CYTOSOLIC IRON-SULFUR PROTEIN ASSEMBLY PROTEIN CIAO1-RELATED"/>
    <property type="match status" value="1"/>
</dbReference>
<dbReference type="Gene3D" id="2.130.10.10">
    <property type="entry name" value="YVTN repeat-like/Quinoprotein amine dehydrogenase"/>
    <property type="match status" value="1"/>
</dbReference>
<dbReference type="HAMAP" id="MF_03037">
    <property type="entry name" value="ciao1"/>
    <property type="match status" value="1"/>
</dbReference>
<feature type="repeat" description="WD" evidence="5">
    <location>
        <begin position="304"/>
        <end position="340"/>
    </location>
</feature>
<dbReference type="PROSITE" id="PS50082">
    <property type="entry name" value="WD_REPEATS_2"/>
    <property type="match status" value="6"/>
</dbReference>
<feature type="repeat" description="WD" evidence="5">
    <location>
        <begin position="195"/>
        <end position="226"/>
    </location>
</feature>
<feature type="repeat" description="WD" evidence="5">
    <location>
        <begin position="104"/>
        <end position="137"/>
    </location>
</feature>
<feature type="repeat" description="WD" evidence="5">
    <location>
        <begin position="60"/>
        <end position="101"/>
    </location>
</feature>
<keyword evidence="7" id="KW-1185">Reference proteome</keyword>
<evidence type="ECO:0000256" key="3">
    <source>
        <dbReference type="ARBA" id="ARBA00060126"/>
    </source>
</evidence>
<dbReference type="OrthoDB" id="284782at2759"/>
<comment type="function">
    <text evidence="4">Essential component of the cytosolic iron-sulfur (Fe/S) protein assembly machinery. Required for the maturation of extramitochondrial Fe/S proteins.</text>
</comment>
<dbReference type="PANTHER" id="PTHR19920">
    <property type="entry name" value="WD40 PROTEIN CIAO1"/>
    <property type="match status" value="1"/>
</dbReference>
<dbReference type="InterPro" id="IPR020472">
    <property type="entry name" value="WD40_PAC1"/>
</dbReference>
<dbReference type="GO" id="GO:0016226">
    <property type="term" value="P:iron-sulfur cluster assembly"/>
    <property type="evidence" value="ECO:0007669"/>
    <property type="project" value="UniProtKB-UniRule"/>
</dbReference>